<organism evidence="1 2">
    <name type="scientific">Planococcus citreus</name>
    <dbReference type="NCBI Taxonomy" id="1373"/>
    <lineage>
        <taxon>Bacteria</taxon>
        <taxon>Bacillati</taxon>
        <taxon>Bacillota</taxon>
        <taxon>Bacilli</taxon>
        <taxon>Bacillales</taxon>
        <taxon>Caryophanaceae</taxon>
        <taxon>Planococcus</taxon>
    </lineage>
</organism>
<sequence length="73" mass="8577">MNKRWTIDKIRTFVNNNSDSKLLSTEYHGFSQKLLFKCACGNNFEKTFTKFNKNNQRKCDTCQPPKAPRGQEE</sequence>
<dbReference type="RefSeq" id="WP_101189535.1">
    <property type="nucleotide sequence ID" value="NZ_QBEW01000074.1"/>
</dbReference>
<dbReference type="Proteomes" id="UP000280791">
    <property type="component" value="Unassembled WGS sequence"/>
</dbReference>
<reference evidence="1 2" key="1">
    <citation type="submission" date="2018-10" db="EMBL/GenBank/DDBJ databases">
        <title>Genomic Encyclopedia of Type Strains, Phase IV (KMG-IV): sequencing the most valuable type-strain genomes for metagenomic binning, comparative biology and taxonomic classification.</title>
        <authorList>
            <person name="Goeker M."/>
        </authorList>
    </citation>
    <scope>NUCLEOTIDE SEQUENCE [LARGE SCALE GENOMIC DNA]</scope>
    <source>
        <strain evidence="1 2">DSM 20549</strain>
    </source>
</reference>
<evidence type="ECO:0000313" key="2">
    <source>
        <dbReference type="Proteomes" id="UP000280791"/>
    </source>
</evidence>
<proteinExistence type="predicted"/>
<evidence type="ECO:0008006" key="3">
    <source>
        <dbReference type="Google" id="ProtNLM"/>
    </source>
</evidence>
<protein>
    <recommendedName>
        <fullName evidence="3">AraC family transcriptional regulator</fullName>
    </recommendedName>
</protein>
<comment type="caution">
    <text evidence="1">The sequence shown here is derived from an EMBL/GenBank/DDBJ whole genome shotgun (WGS) entry which is preliminary data.</text>
</comment>
<name>A0A497YE20_9BACL</name>
<dbReference type="OrthoDB" id="2166954at2"/>
<dbReference type="EMBL" id="RCCP01000003">
    <property type="protein sequence ID" value="RLJ86534.1"/>
    <property type="molecule type" value="Genomic_DNA"/>
</dbReference>
<accession>A0A497YE20</accession>
<evidence type="ECO:0000313" key="1">
    <source>
        <dbReference type="EMBL" id="RLJ86534.1"/>
    </source>
</evidence>
<keyword evidence="2" id="KW-1185">Reference proteome</keyword>
<gene>
    <name evidence="1" type="ORF">DFR62_2135</name>
</gene>
<dbReference type="AlphaFoldDB" id="A0A497YE20"/>